<dbReference type="Gene3D" id="1.10.357.10">
    <property type="entry name" value="Tetracycline Repressor, domain 2"/>
    <property type="match status" value="1"/>
</dbReference>
<dbReference type="AlphaFoldDB" id="A0A3B0RIX0"/>
<dbReference type="PRINTS" id="PR00455">
    <property type="entry name" value="HTHTETR"/>
</dbReference>
<gene>
    <name evidence="3" type="ORF">MNBD_ALPHA06-1061</name>
</gene>
<evidence type="ECO:0000259" key="2">
    <source>
        <dbReference type="PROSITE" id="PS50977"/>
    </source>
</evidence>
<proteinExistence type="predicted"/>
<evidence type="ECO:0000256" key="1">
    <source>
        <dbReference type="ARBA" id="ARBA00023125"/>
    </source>
</evidence>
<dbReference type="InterPro" id="IPR050109">
    <property type="entry name" value="HTH-type_TetR-like_transc_reg"/>
</dbReference>
<name>A0A3B0RIX0_9ZZZZ</name>
<keyword evidence="1" id="KW-0238">DNA-binding</keyword>
<dbReference type="InterPro" id="IPR001647">
    <property type="entry name" value="HTH_TetR"/>
</dbReference>
<dbReference type="PANTHER" id="PTHR30055">
    <property type="entry name" value="HTH-TYPE TRANSCRIPTIONAL REGULATOR RUTR"/>
    <property type="match status" value="1"/>
</dbReference>
<dbReference type="EMBL" id="UOEE01000132">
    <property type="protein sequence ID" value="VAV91752.1"/>
    <property type="molecule type" value="Genomic_DNA"/>
</dbReference>
<feature type="domain" description="HTH tetR-type" evidence="2">
    <location>
        <begin position="23"/>
        <end position="83"/>
    </location>
</feature>
<protein>
    <submittedName>
        <fullName evidence="3">Transcriptional regulator, AcrR family</fullName>
    </submittedName>
</protein>
<dbReference type="GO" id="GO:0000976">
    <property type="term" value="F:transcription cis-regulatory region binding"/>
    <property type="evidence" value="ECO:0007669"/>
    <property type="project" value="TreeGrafter"/>
</dbReference>
<dbReference type="GO" id="GO:0003700">
    <property type="term" value="F:DNA-binding transcription factor activity"/>
    <property type="evidence" value="ECO:0007669"/>
    <property type="project" value="TreeGrafter"/>
</dbReference>
<sequence>MTARKSEKTSTITTRKTPQQQRAILLVKSILQAAAHILETGTEPFTTNHIAKRAGVSIGSLYQYFQNADAIMAALIEQHVADEREAAEAILATSHDGQNQMMRELLLAFVDAHANAPRLTARLHELAPVFGLHKTLADARDAQASTIAQTMGLPEANILLSIMAVEGVVLAMLASNPAMLKSDSFIDQLYAIAQAPLETQS</sequence>
<dbReference type="PROSITE" id="PS50977">
    <property type="entry name" value="HTH_TETR_2"/>
    <property type="match status" value="1"/>
</dbReference>
<reference evidence="3" key="1">
    <citation type="submission" date="2018-06" db="EMBL/GenBank/DDBJ databases">
        <authorList>
            <person name="Zhirakovskaya E."/>
        </authorList>
    </citation>
    <scope>NUCLEOTIDE SEQUENCE</scope>
</reference>
<evidence type="ECO:0000313" key="3">
    <source>
        <dbReference type="EMBL" id="VAV91752.1"/>
    </source>
</evidence>
<dbReference type="InterPro" id="IPR009057">
    <property type="entry name" value="Homeodomain-like_sf"/>
</dbReference>
<dbReference type="SUPFAM" id="SSF46689">
    <property type="entry name" value="Homeodomain-like"/>
    <property type="match status" value="1"/>
</dbReference>
<organism evidence="3">
    <name type="scientific">hydrothermal vent metagenome</name>
    <dbReference type="NCBI Taxonomy" id="652676"/>
    <lineage>
        <taxon>unclassified sequences</taxon>
        <taxon>metagenomes</taxon>
        <taxon>ecological metagenomes</taxon>
    </lineage>
</organism>
<accession>A0A3B0RIX0</accession>
<dbReference type="PANTHER" id="PTHR30055:SF201">
    <property type="entry name" value="TRANSCRIPTIONAL REGULATORY PROTEIN"/>
    <property type="match status" value="1"/>
</dbReference>
<dbReference type="Pfam" id="PF00440">
    <property type="entry name" value="TetR_N"/>
    <property type="match status" value="1"/>
</dbReference>